<comment type="caution">
    <text evidence="2">The sequence shown here is derived from an EMBL/GenBank/DDBJ whole genome shotgun (WGS) entry which is preliminary data.</text>
</comment>
<dbReference type="InterPro" id="IPR043504">
    <property type="entry name" value="Peptidase_S1_PA_chymotrypsin"/>
</dbReference>
<feature type="region of interest" description="Disordered" evidence="1">
    <location>
        <begin position="86"/>
        <end position="108"/>
    </location>
</feature>
<gene>
    <name evidence="2" type="ORF">EAX62_01620</name>
</gene>
<dbReference type="AlphaFoldDB" id="A0A3M0GIE3"/>
<dbReference type="RefSeq" id="WP_121899931.1">
    <property type="nucleotide sequence ID" value="NZ_REFW01000001.1"/>
</dbReference>
<keyword evidence="3" id="KW-1185">Reference proteome</keyword>
<evidence type="ECO:0000313" key="3">
    <source>
        <dbReference type="Proteomes" id="UP000275256"/>
    </source>
</evidence>
<reference evidence="2 3" key="1">
    <citation type="submission" date="2018-10" db="EMBL/GenBank/DDBJ databases">
        <title>Tessaracoccus antarcticuss sp. nov., isolated from sediment.</title>
        <authorList>
            <person name="Zhou L.Y."/>
            <person name="Du Z.J."/>
        </authorList>
    </citation>
    <scope>NUCLEOTIDE SEQUENCE [LARGE SCALE GENOMIC DNA]</scope>
    <source>
        <strain evidence="2 3">JDX10</strain>
    </source>
</reference>
<dbReference type="Gene3D" id="2.40.10.10">
    <property type="entry name" value="Trypsin-like serine proteases"/>
    <property type="match status" value="1"/>
</dbReference>
<proteinExistence type="predicted"/>
<dbReference type="EMBL" id="REFW01000001">
    <property type="protein sequence ID" value="RMB61383.1"/>
    <property type="molecule type" value="Genomic_DNA"/>
</dbReference>
<dbReference type="OrthoDB" id="1491548at2"/>
<evidence type="ECO:0000313" key="2">
    <source>
        <dbReference type="EMBL" id="RMB61383.1"/>
    </source>
</evidence>
<accession>A0A3M0GIE3</accession>
<sequence>MVASVDASLSIDHGDGIGMRTLRRQIRIDTDASQSAQFSDQGDSGSVVLDLDLRIIGLLFGGSSDGSATFANQIVVALDELAVDLPDATTPPADASDAVPATSAPSGG</sequence>
<organism evidence="2 3">
    <name type="scientific">Tessaracoccus antarcticus</name>
    <dbReference type="NCBI Taxonomy" id="2479848"/>
    <lineage>
        <taxon>Bacteria</taxon>
        <taxon>Bacillati</taxon>
        <taxon>Actinomycetota</taxon>
        <taxon>Actinomycetes</taxon>
        <taxon>Propionibacteriales</taxon>
        <taxon>Propionibacteriaceae</taxon>
        <taxon>Tessaracoccus</taxon>
    </lineage>
</organism>
<name>A0A3M0GIE3_9ACTN</name>
<evidence type="ECO:0000256" key="1">
    <source>
        <dbReference type="SAM" id="MobiDB-lite"/>
    </source>
</evidence>
<protein>
    <submittedName>
        <fullName evidence="2">Uncharacterized protein</fullName>
    </submittedName>
</protein>
<dbReference type="Proteomes" id="UP000275256">
    <property type="component" value="Unassembled WGS sequence"/>
</dbReference>